<dbReference type="PROSITE" id="PS50846">
    <property type="entry name" value="HMA_2"/>
    <property type="match status" value="1"/>
</dbReference>
<feature type="domain" description="HMA" evidence="2">
    <location>
        <begin position="22"/>
        <end position="90"/>
    </location>
</feature>
<evidence type="ECO:0000313" key="3">
    <source>
        <dbReference type="EMBL" id="AWK76735.1"/>
    </source>
</evidence>
<dbReference type="GO" id="GO:0046872">
    <property type="term" value="F:metal ion binding"/>
    <property type="evidence" value="ECO:0007669"/>
    <property type="project" value="UniProtKB-KW"/>
</dbReference>
<evidence type="ECO:0000256" key="1">
    <source>
        <dbReference type="ARBA" id="ARBA00022723"/>
    </source>
</evidence>
<dbReference type="EMBL" id="CP021356">
    <property type="protein sequence ID" value="AWK76735.1"/>
    <property type="molecule type" value="Genomic_DNA"/>
</dbReference>
<reference evidence="3 4" key="1">
    <citation type="submission" date="2017-05" db="EMBL/GenBank/DDBJ databases">
        <title>Isolation of Rhodococcus sp. S2-17 biodegrading of BP-3.</title>
        <authorList>
            <person name="Lee Y."/>
            <person name="Kim K.H."/>
            <person name="Chun B.H."/>
            <person name="Jung H.S."/>
            <person name="Jeon C.O."/>
        </authorList>
    </citation>
    <scope>NUCLEOTIDE SEQUENCE [LARGE SCALE GENOMIC DNA]</scope>
    <source>
        <strain evidence="3 4">S2-17</strain>
        <plasmid evidence="4">prb29</plasmid>
    </source>
</reference>
<dbReference type="SUPFAM" id="SSF55008">
    <property type="entry name" value="HMA, heavy metal-associated domain"/>
    <property type="match status" value="1"/>
</dbReference>
<dbReference type="PROSITE" id="PS01047">
    <property type="entry name" value="HMA_1"/>
    <property type="match status" value="1"/>
</dbReference>
<dbReference type="KEGG" id="roz:CBI38_35440"/>
<protein>
    <recommendedName>
        <fullName evidence="2">HMA domain-containing protein</fullName>
    </recommendedName>
</protein>
<name>A0A2S2C791_9NOCA</name>
<dbReference type="OrthoDB" id="9813965at2"/>
<dbReference type="InterPro" id="IPR006121">
    <property type="entry name" value="HMA_dom"/>
</dbReference>
<dbReference type="Gene3D" id="3.30.70.100">
    <property type="match status" value="1"/>
</dbReference>
<keyword evidence="4" id="KW-1185">Reference proteome</keyword>
<sequence length="94" mass="10045">MRLPPRPRPSRGRGAERTLVSTTNTYAVTGMTCEHCVKAVREEIEQLDGVSAVDIDLTVGGQSRVAVTTDTPLPLDQIRGAVEEAGYHLATPAS</sequence>
<geneLocation type="plasmid" evidence="4">
    <name>prb29</name>
</geneLocation>
<organism evidence="3 4">
    <name type="scientific">Rhodococcus oxybenzonivorans</name>
    <dbReference type="NCBI Taxonomy" id="1990687"/>
    <lineage>
        <taxon>Bacteria</taxon>
        <taxon>Bacillati</taxon>
        <taxon>Actinomycetota</taxon>
        <taxon>Actinomycetes</taxon>
        <taxon>Mycobacteriales</taxon>
        <taxon>Nocardiaceae</taxon>
        <taxon>Rhodococcus</taxon>
    </lineage>
</organism>
<accession>A0A2S2C791</accession>
<proteinExistence type="predicted"/>
<evidence type="ECO:0000313" key="4">
    <source>
        <dbReference type="Proteomes" id="UP000245711"/>
    </source>
</evidence>
<dbReference type="Proteomes" id="UP000245711">
    <property type="component" value="Plasmid pRB29"/>
</dbReference>
<keyword evidence="3" id="KW-0614">Plasmid</keyword>
<dbReference type="InterPro" id="IPR017969">
    <property type="entry name" value="Heavy-metal-associated_CS"/>
</dbReference>
<evidence type="ECO:0000259" key="2">
    <source>
        <dbReference type="PROSITE" id="PS50846"/>
    </source>
</evidence>
<dbReference type="CDD" id="cd00371">
    <property type="entry name" value="HMA"/>
    <property type="match status" value="1"/>
</dbReference>
<dbReference type="AlphaFoldDB" id="A0A2S2C791"/>
<gene>
    <name evidence="3" type="ORF">CBI38_35440</name>
</gene>
<keyword evidence="1" id="KW-0479">Metal-binding</keyword>
<dbReference type="InterPro" id="IPR036163">
    <property type="entry name" value="HMA_dom_sf"/>
</dbReference>
<dbReference type="Pfam" id="PF00403">
    <property type="entry name" value="HMA"/>
    <property type="match status" value="1"/>
</dbReference>